<evidence type="ECO:0000313" key="1">
    <source>
        <dbReference type="EMBL" id="VXB78875.1"/>
    </source>
</evidence>
<protein>
    <submittedName>
        <fullName evidence="1">Uncharacterized protein</fullName>
    </submittedName>
</protein>
<dbReference type="Proteomes" id="UP000437562">
    <property type="component" value="Unassembled WGS sequence"/>
</dbReference>
<evidence type="ECO:0000313" key="2">
    <source>
        <dbReference type="Proteomes" id="UP000437562"/>
    </source>
</evidence>
<name>A0A653TNM9_BACMY</name>
<reference evidence="1 2" key="1">
    <citation type="submission" date="2019-10" db="EMBL/GenBank/DDBJ databases">
        <authorList>
            <person name="Karimi E."/>
        </authorList>
    </citation>
    <scope>NUCLEOTIDE SEQUENCE [LARGE SCALE GENOMIC DNA]</scope>
    <source>
        <strain evidence="1">Bacillus sp. 71</strain>
    </source>
</reference>
<dbReference type="AlphaFoldDB" id="A0A653TNM9"/>
<sequence>MEIKGVESVLYAFYFGVTANENVYRYMFSERKLRCKMLICV</sequence>
<proteinExistence type="predicted"/>
<accession>A0A653TNM9</accession>
<organism evidence="1 2">
    <name type="scientific">Bacillus mycoides</name>
    <dbReference type="NCBI Taxonomy" id="1405"/>
    <lineage>
        <taxon>Bacteria</taxon>
        <taxon>Bacillati</taxon>
        <taxon>Bacillota</taxon>
        <taxon>Bacilli</taxon>
        <taxon>Bacillales</taxon>
        <taxon>Bacillaceae</taxon>
        <taxon>Bacillus</taxon>
        <taxon>Bacillus cereus group</taxon>
    </lineage>
</organism>
<dbReference type="EMBL" id="CABWMC010000004">
    <property type="protein sequence ID" value="VXB78875.1"/>
    <property type="molecule type" value="Genomic_DNA"/>
</dbReference>
<gene>
    <name evidence="1" type="ORF">BACI71_120391</name>
</gene>